<dbReference type="PRINTS" id="PR00061">
    <property type="entry name" value="RIBOSOMALL19"/>
</dbReference>
<evidence type="ECO:0000256" key="2">
    <source>
        <dbReference type="ARBA" id="ARBA00022980"/>
    </source>
</evidence>
<dbReference type="Proteomes" id="UP000825935">
    <property type="component" value="Chromosome 24"/>
</dbReference>
<dbReference type="SUPFAM" id="SSF50104">
    <property type="entry name" value="Translation proteins SH3-like domain"/>
    <property type="match status" value="1"/>
</dbReference>
<dbReference type="GO" id="GO:1990904">
    <property type="term" value="C:ribonucleoprotein complex"/>
    <property type="evidence" value="ECO:0007669"/>
    <property type="project" value="UniProtKB-KW"/>
</dbReference>
<dbReference type="OMA" id="LRNESHK"/>
<proteinExistence type="inferred from homology"/>
<keyword evidence="5" id="KW-1185">Reference proteome</keyword>
<organism evidence="4 5">
    <name type="scientific">Ceratopteris richardii</name>
    <name type="common">Triangle waterfern</name>
    <dbReference type="NCBI Taxonomy" id="49495"/>
    <lineage>
        <taxon>Eukaryota</taxon>
        <taxon>Viridiplantae</taxon>
        <taxon>Streptophyta</taxon>
        <taxon>Embryophyta</taxon>
        <taxon>Tracheophyta</taxon>
        <taxon>Polypodiopsida</taxon>
        <taxon>Polypodiidae</taxon>
        <taxon>Polypodiales</taxon>
        <taxon>Pteridineae</taxon>
        <taxon>Pteridaceae</taxon>
        <taxon>Parkerioideae</taxon>
        <taxon>Ceratopteris</taxon>
    </lineage>
</organism>
<dbReference type="GO" id="GO:0003735">
    <property type="term" value="F:structural constituent of ribosome"/>
    <property type="evidence" value="ECO:0007669"/>
    <property type="project" value="InterPro"/>
</dbReference>
<evidence type="ECO:0000256" key="3">
    <source>
        <dbReference type="ARBA" id="ARBA00023274"/>
    </source>
</evidence>
<comment type="caution">
    <text evidence="4">The sequence shown here is derived from an EMBL/GenBank/DDBJ whole genome shotgun (WGS) entry which is preliminary data.</text>
</comment>
<sequence>MASSCIRQVAASHSGFKTLVLSSSSRNPCNGASYGKVRLESAFKGPSLRLAAIVLRNESHKQRNSIVATEAVAGTTEAEAESVLSAETEEVEAEIIPSSGDATVAESEGELGQKRSGKLRKTKGLKNIMDVLHKRAIEAATDGKTIPDIRTGDIVQLRLQVPENKKRDQLLRGIVIGRQNAGIHTTFRIRRVIAGVGVEMVFPLYSPNIKEIKVVSHRKVRRAKLYYLRDKIARLSSC</sequence>
<dbReference type="FunFam" id="2.30.30.790:FF:000004">
    <property type="entry name" value="50S ribosomal protein L19, chloroplastic"/>
    <property type="match status" value="1"/>
</dbReference>
<evidence type="ECO:0008006" key="6">
    <source>
        <dbReference type="Google" id="ProtNLM"/>
    </source>
</evidence>
<dbReference type="AlphaFoldDB" id="A0A8T2RV87"/>
<dbReference type="GO" id="GO:0006412">
    <property type="term" value="P:translation"/>
    <property type="evidence" value="ECO:0007669"/>
    <property type="project" value="InterPro"/>
</dbReference>
<dbReference type="PANTHER" id="PTHR15680:SF9">
    <property type="entry name" value="LARGE RIBOSOMAL SUBUNIT PROTEIN BL19M"/>
    <property type="match status" value="1"/>
</dbReference>
<evidence type="ECO:0000313" key="4">
    <source>
        <dbReference type="EMBL" id="KAH7300200.1"/>
    </source>
</evidence>
<dbReference type="Gene3D" id="2.30.30.790">
    <property type="match status" value="1"/>
</dbReference>
<name>A0A8T2RV87_CERRI</name>
<dbReference type="InterPro" id="IPR038657">
    <property type="entry name" value="Ribosomal_bL19_sf"/>
</dbReference>
<dbReference type="InterPro" id="IPR008991">
    <property type="entry name" value="Translation_prot_SH3-like_sf"/>
</dbReference>
<dbReference type="GO" id="GO:0005840">
    <property type="term" value="C:ribosome"/>
    <property type="evidence" value="ECO:0007669"/>
    <property type="project" value="UniProtKB-KW"/>
</dbReference>
<comment type="similarity">
    <text evidence="1">Belongs to the bacterial ribosomal protein bL19 family.</text>
</comment>
<evidence type="ECO:0000256" key="1">
    <source>
        <dbReference type="ARBA" id="ARBA00005781"/>
    </source>
</evidence>
<dbReference type="EMBL" id="CM035429">
    <property type="protein sequence ID" value="KAH7300200.1"/>
    <property type="molecule type" value="Genomic_DNA"/>
</dbReference>
<dbReference type="PANTHER" id="PTHR15680">
    <property type="entry name" value="RIBOSOMAL PROTEIN L19"/>
    <property type="match status" value="1"/>
</dbReference>
<dbReference type="InterPro" id="IPR001857">
    <property type="entry name" value="Ribosomal_bL19"/>
</dbReference>
<evidence type="ECO:0000313" key="5">
    <source>
        <dbReference type="Proteomes" id="UP000825935"/>
    </source>
</evidence>
<accession>A0A8T2RV87</accession>
<keyword evidence="3" id="KW-0687">Ribonucleoprotein</keyword>
<dbReference type="GO" id="GO:0003729">
    <property type="term" value="F:mRNA binding"/>
    <property type="evidence" value="ECO:0007669"/>
    <property type="project" value="UniProtKB-ARBA"/>
</dbReference>
<reference evidence="4" key="1">
    <citation type="submission" date="2021-08" db="EMBL/GenBank/DDBJ databases">
        <title>WGS assembly of Ceratopteris richardii.</title>
        <authorList>
            <person name="Marchant D.B."/>
            <person name="Chen G."/>
            <person name="Jenkins J."/>
            <person name="Shu S."/>
            <person name="Leebens-Mack J."/>
            <person name="Grimwood J."/>
            <person name="Schmutz J."/>
            <person name="Soltis P."/>
            <person name="Soltis D."/>
            <person name="Chen Z.-H."/>
        </authorList>
    </citation>
    <scope>NUCLEOTIDE SEQUENCE</scope>
    <source>
        <strain evidence="4">Whitten #5841</strain>
        <tissue evidence="4">Leaf</tissue>
    </source>
</reference>
<gene>
    <name evidence="4" type="ORF">KP509_24G049700</name>
</gene>
<keyword evidence="2" id="KW-0689">Ribosomal protein</keyword>
<dbReference type="Pfam" id="PF01245">
    <property type="entry name" value="Ribosomal_L19"/>
    <property type="match status" value="1"/>
</dbReference>
<protein>
    <recommendedName>
        <fullName evidence="6">50S ribosomal protein L19, chloroplastic</fullName>
    </recommendedName>
</protein>
<dbReference type="NCBIfam" id="TIGR01024">
    <property type="entry name" value="rplS_bact"/>
    <property type="match status" value="1"/>
</dbReference>